<feature type="transmembrane region" description="Helical" evidence="9">
    <location>
        <begin position="83"/>
        <end position="104"/>
    </location>
</feature>
<sequence length="1129" mass="124204">AAAASGSNWGLIMNVVNSIVGVSVLTVPFCFRQCGIVLGALLLIFCSWMTHQSCMFLVKSANLSKRRTYPGLAFHAYGKAGKMLVETSMIGLMLGTCIAFYVVIGDLGSNFFARLLGFQVSGSFRIVLLFAVSLCIVLPLSLQRNMMASIQSFSAMALIFYTVFMFVIVLSSFKHGLFSGQWLQRVSYTRWEGIFRCIPIFGMSFACQSQVLPTYDSLDEPSVKIMSSIFASSLNVVTTFYITVGFFGYVSYTEAIAGNVLMNFPSNLVTEMIRVGFMMSVAVGFPMMILPCRQALNTLLFEQQQKDGTFAAGGYMPPLRFKALTLAVVFGTMVGGIMIPNVETVLGLTGATMGSLICFICPALIYKKIHKNALCSQIILWIGLGILVISTYTTLSAREDAPVKTEVLGLEHLDGEENRIDQDLVKIPEQNPAVEEAEDDRDKPKLLDEKEEMEQPQIKVPMEVPKREEERGKPEEKVQLDRPDQGIALPVGEAHRHEPPVPHDEVVVDMGREREESDENKLVPGGADDRLLKPELEEPAALNPQKEALGPKQGKEAIAENQLRGGTDEPVENVKNVLEVMAQQDGRPPYKELEPDKQELEAKAQAAVPDGEKKAEAAGDGEKSKLQLARKAEEAVRSVEKGGDPGEKQELPVPDRADQLEPRETRNIEEKQQENNGESKLEEAGQAKLLDHAVLLQVIKEQQVQQKQLLDQQAKLLAVIEEQHKEIHQQRQEEGGEEKPKQVETQQEPAVPLSKSKEDQDLGAQQEAAAKTLSKEQLEQPGRQPAESAEQRRGTAGKLEEAGHRREIPGVPPQERKVLPQENERAIKNPVENQDPLHRDAQHIPAARNHLEKKPLAEGLGDHEAKAGRDVHEKKNSLKAVEVATAAIQRERLGAAKVQGVAGKSLERDSGTDLKAKVLSQVEPKDLAVALDSSSKRNVAGSEQHLWERPRAADTEGAEGAGRRQPAPPRDLAGKGEVREEAPRENVVEVARDPQEGLRSKQRPGDGGLSNDAERKPDPENAPAQKPEKGAAAQGEQKPDHDIKPNRDLKLQAELDLRRRRRDLLPLEEEEEAAAQGAGVFIGLNPLPDVKVNDLRSALETRLSQVAEGAQQVVRSRQIKQMTQADGSV</sequence>
<feature type="transmembrane region" description="Helical" evidence="9">
    <location>
        <begin position="345"/>
        <end position="366"/>
    </location>
</feature>
<dbReference type="EMBL" id="VXAQ01000211">
    <property type="protein sequence ID" value="NXL59533.1"/>
    <property type="molecule type" value="Genomic_DNA"/>
</dbReference>
<feature type="compositionally biased region" description="Basic and acidic residues" evidence="8">
    <location>
        <begin position="972"/>
        <end position="999"/>
    </location>
</feature>
<feature type="compositionally biased region" description="Basic and acidic residues" evidence="8">
    <location>
        <begin position="464"/>
        <end position="484"/>
    </location>
</feature>
<evidence type="ECO:0000256" key="8">
    <source>
        <dbReference type="SAM" id="MobiDB-lite"/>
    </source>
</evidence>
<dbReference type="PANTHER" id="PTHR22950:SF646">
    <property type="entry name" value="SODIUM-COUPLED NEUTRAL AMINO ACID TRANSPORTER 10-RELATED"/>
    <property type="match status" value="1"/>
</dbReference>
<evidence type="ECO:0000256" key="5">
    <source>
        <dbReference type="ARBA" id="ARBA00022970"/>
    </source>
</evidence>
<dbReference type="Proteomes" id="UP000568556">
    <property type="component" value="Unassembled WGS sequence"/>
</dbReference>
<feature type="transmembrane region" description="Helical" evidence="9">
    <location>
        <begin position="154"/>
        <end position="173"/>
    </location>
</feature>
<evidence type="ECO:0000256" key="4">
    <source>
        <dbReference type="ARBA" id="ARBA00022692"/>
    </source>
</evidence>
<feature type="compositionally biased region" description="Basic and acidic residues" evidence="8">
    <location>
        <begin position="588"/>
        <end position="602"/>
    </location>
</feature>
<evidence type="ECO:0000256" key="2">
    <source>
        <dbReference type="ARBA" id="ARBA00008066"/>
    </source>
</evidence>
<feature type="compositionally biased region" description="Basic and acidic residues" evidence="8">
    <location>
        <begin position="610"/>
        <end position="684"/>
    </location>
</feature>
<evidence type="ECO:0000256" key="7">
    <source>
        <dbReference type="ARBA" id="ARBA00023136"/>
    </source>
</evidence>
<dbReference type="AlphaFoldDB" id="A0A7L0TZ12"/>
<keyword evidence="6 9" id="KW-1133">Transmembrane helix</keyword>
<dbReference type="OrthoDB" id="513400at2759"/>
<keyword evidence="7 9" id="KW-0472">Membrane</keyword>
<feature type="transmembrane region" description="Helical" evidence="9">
    <location>
        <begin position="124"/>
        <end position="142"/>
    </location>
</feature>
<dbReference type="InterPro" id="IPR013057">
    <property type="entry name" value="AA_transpt_TM"/>
</dbReference>
<comment type="similarity">
    <text evidence="2">Belongs to the amino acid/polyamine transporter 2 family.</text>
</comment>
<feature type="transmembrane region" description="Helical" evidence="9">
    <location>
        <begin position="35"/>
        <end position="58"/>
    </location>
</feature>
<reference evidence="11 12" key="1">
    <citation type="submission" date="2019-09" db="EMBL/GenBank/DDBJ databases">
        <title>Bird 10,000 Genomes (B10K) Project - Family phase.</title>
        <authorList>
            <person name="Zhang G."/>
        </authorList>
    </citation>
    <scope>NUCLEOTIDE SEQUENCE [LARGE SCALE GENOMIC DNA]</scope>
    <source>
        <strain evidence="11">B10K-DU-008-62</strain>
        <tissue evidence="11">Mixed tissue sample</tissue>
    </source>
</reference>
<feature type="compositionally biased region" description="Basic and acidic residues" evidence="8">
    <location>
        <begin position="905"/>
        <end position="916"/>
    </location>
</feature>
<accession>A0A7L0TZ12</accession>
<proteinExistence type="inferred from homology"/>
<evidence type="ECO:0000256" key="9">
    <source>
        <dbReference type="SAM" id="Phobius"/>
    </source>
</evidence>
<evidence type="ECO:0000259" key="10">
    <source>
        <dbReference type="Pfam" id="PF01490"/>
    </source>
</evidence>
<keyword evidence="4 9" id="KW-0812">Transmembrane</keyword>
<evidence type="ECO:0000256" key="1">
    <source>
        <dbReference type="ARBA" id="ARBA00004141"/>
    </source>
</evidence>
<feature type="non-terminal residue" evidence="11">
    <location>
        <position position="1129"/>
    </location>
</feature>
<feature type="compositionally biased region" description="Basic and acidic residues" evidence="8">
    <location>
        <begin position="945"/>
        <end position="954"/>
    </location>
</feature>
<organism evidence="11 12">
    <name type="scientific">Chordeiles acutipennis</name>
    <name type="common">Lesser nighthawk</name>
    <name type="synonym">Caprimulgus acutipennis</name>
    <dbReference type="NCBI Taxonomy" id="118183"/>
    <lineage>
        <taxon>Eukaryota</taxon>
        <taxon>Metazoa</taxon>
        <taxon>Chordata</taxon>
        <taxon>Craniata</taxon>
        <taxon>Vertebrata</taxon>
        <taxon>Euteleostomi</taxon>
        <taxon>Archelosauria</taxon>
        <taxon>Archosauria</taxon>
        <taxon>Dinosauria</taxon>
        <taxon>Saurischia</taxon>
        <taxon>Theropoda</taxon>
        <taxon>Coelurosauria</taxon>
        <taxon>Aves</taxon>
        <taxon>Neognathae</taxon>
        <taxon>Neoaves</taxon>
        <taxon>Strisores</taxon>
        <taxon>Caprimulgiformes</taxon>
        <taxon>Caprimulgidae</taxon>
        <taxon>Chordeilinae</taxon>
        <taxon>Chordeiles</taxon>
    </lineage>
</organism>
<evidence type="ECO:0000313" key="11">
    <source>
        <dbReference type="EMBL" id="NXL59533.1"/>
    </source>
</evidence>
<feature type="compositionally biased region" description="Basic and acidic residues" evidence="8">
    <location>
        <begin position="493"/>
        <end position="536"/>
    </location>
</feature>
<feature type="domain" description="Amino acid transporter transmembrane" evidence="10">
    <location>
        <begin position="6"/>
        <end position="392"/>
    </location>
</feature>
<feature type="compositionally biased region" description="Basic and acidic residues" evidence="8">
    <location>
        <begin position="726"/>
        <end position="742"/>
    </location>
</feature>
<name>A0A7L0TZ12_CHOAC</name>
<keyword evidence="5" id="KW-0029">Amino-acid transport</keyword>
<comment type="subcellular location">
    <subcellularLocation>
        <location evidence="1">Membrane</location>
        <topology evidence="1">Multi-pass membrane protein</topology>
    </subcellularLocation>
</comment>
<keyword evidence="3" id="KW-0813">Transport</keyword>
<feature type="region of interest" description="Disordered" evidence="8">
    <location>
        <begin position="428"/>
        <end position="684"/>
    </location>
</feature>
<gene>
    <name evidence="11" type="primary">Slc38a3_0</name>
    <name evidence="11" type="ORF">CHOACU_R01610</name>
</gene>
<keyword evidence="12" id="KW-1185">Reference proteome</keyword>
<feature type="transmembrane region" description="Helical" evidence="9">
    <location>
        <begin position="321"/>
        <end position="339"/>
    </location>
</feature>
<protein>
    <submittedName>
        <fullName evidence="11">S38A3 protein</fullName>
    </submittedName>
</protein>
<feature type="transmembrane region" description="Helical" evidence="9">
    <location>
        <begin position="225"/>
        <end position="252"/>
    </location>
</feature>
<evidence type="ECO:0000256" key="6">
    <source>
        <dbReference type="ARBA" id="ARBA00022989"/>
    </source>
</evidence>
<feature type="compositionally biased region" description="Basic and acidic residues" evidence="8">
    <location>
        <begin position="789"/>
        <end position="827"/>
    </location>
</feature>
<evidence type="ECO:0000256" key="3">
    <source>
        <dbReference type="ARBA" id="ARBA00022448"/>
    </source>
</evidence>
<feature type="non-terminal residue" evidence="11">
    <location>
        <position position="1"/>
    </location>
</feature>
<feature type="compositionally biased region" description="Basic and acidic residues" evidence="8">
    <location>
        <begin position="851"/>
        <end position="876"/>
    </location>
</feature>
<feature type="transmembrane region" description="Helical" evidence="9">
    <location>
        <begin position="378"/>
        <end position="395"/>
    </location>
</feature>
<dbReference type="PANTHER" id="PTHR22950">
    <property type="entry name" value="AMINO ACID TRANSPORTER"/>
    <property type="match status" value="1"/>
</dbReference>
<dbReference type="GO" id="GO:0015179">
    <property type="term" value="F:L-amino acid transmembrane transporter activity"/>
    <property type="evidence" value="ECO:0007669"/>
    <property type="project" value="TreeGrafter"/>
</dbReference>
<feature type="region of interest" description="Disordered" evidence="8">
    <location>
        <begin position="726"/>
        <end position="838"/>
    </location>
</feature>
<feature type="region of interest" description="Disordered" evidence="8">
    <location>
        <begin position="851"/>
        <end position="877"/>
    </location>
</feature>
<dbReference type="Pfam" id="PF01490">
    <property type="entry name" value="Aa_trans"/>
    <property type="match status" value="1"/>
</dbReference>
<feature type="transmembrane region" description="Helical" evidence="9">
    <location>
        <begin position="9"/>
        <end position="29"/>
    </location>
</feature>
<evidence type="ECO:0000313" key="12">
    <source>
        <dbReference type="Proteomes" id="UP000568556"/>
    </source>
</evidence>
<feature type="region of interest" description="Disordered" evidence="8">
    <location>
        <begin position="891"/>
        <end position="1054"/>
    </location>
</feature>
<dbReference type="GO" id="GO:0016020">
    <property type="term" value="C:membrane"/>
    <property type="evidence" value="ECO:0007669"/>
    <property type="project" value="UniProtKB-SubCell"/>
</dbReference>
<comment type="caution">
    <text evidence="11">The sequence shown here is derived from an EMBL/GenBank/DDBJ whole genome shotgun (WGS) entry which is preliminary data.</text>
</comment>
<feature type="compositionally biased region" description="Basic and acidic residues" evidence="8">
    <location>
        <begin position="1037"/>
        <end position="1054"/>
    </location>
</feature>